<reference evidence="1" key="1">
    <citation type="submission" date="2022-09" db="EMBL/GenBank/DDBJ databases">
        <title>Characteristics of the novel Enterococcus vB_Efa29212_2e and vB_Efa29212_3e bacteriophages.</title>
        <authorList>
            <person name="Lach J."/>
            <person name="Moryl M."/>
        </authorList>
    </citation>
    <scope>NUCLEOTIDE SEQUENCE</scope>
</reference>
<protein>
    <submittedName>
        <fullName evidence="1">Uncharacterized protein</fullName>
    </submittedName>
</protein>
<organism evidence="1">
    <name type="scientific">Enterococcus phage vB_Efa29212_3e</name>
    <dbReference type="NCBI Taxonomy" id="2982224"/>
    <lineage>
        <taxon>Viruses</taxon>
        <taxon>Duplodnaviria</taxon>
        <taxon>Heunggongvirae</taxon>
        <taxon>Uroviricota</taxon>
        <taxon>Caudoviricetes</taxon>
        <taxon>Herelleviridae</taxon>
        <taxon>Brockvirinae</taxon>
        <taxon>Kochikohdavirus</taxon>
    </lineage>
</organism>
<accession>A0A978AA14</accession>
<sequence>MKKNRKTGRDFLPLHRLGGLKMTTEEKALNIAENRGITAYKVKGNVLSYYTSYPVERYTYLVTIDIETLKEERKELKKYYKKGLQNACL</sequence>
<proteinExistence type="predicted"/>
<evidence type="ECO:0000313" key="1">
    <source>
        <dbReference type="EMBL" id="UYB00699.1"/>
    </source>
</evidence>
<gene>
    <name evidence="1" type="ORF">GMNKNHGO_00072</name>
</gene>
<dbReference type="EMBL" id="OP559178">
    <property type="protein sequence ID" value="UYB00699.1"/>
    <property type="molecule type" value="Genomic_DNA"/>
</dbReference>
<name>A0A978AA14_9CAUD</name>